<dbReference type="InterPro" id="IPR020845">
    <property type="entry name" value="AMP-binding_CS"/>
</dbReference>
<dbReference type="InterPro" id="IPR025110">
    <property type="entry name" value="AMP-bd_C"/>
</dbReference>
<dbReference type="InterPro" id="IPR042099">
    <property type="entry name" value="ANL_N_sf"/>
</dbReference>
<dbReference type="GO" id="GO:0016874">
    <property type="term" value="F:ligase activity"/>
    <property type="evidence" value="ECO:0007669"/>
    <property type="project" value="UniProtKB-KW"/>
</dbReference>
<dbReference type="Proteomes" id="UP000198551">
    <property type="component" value="Unassembled WGS sequence"/>
</dbReference>
<keyword evidence="6" id="KW-1185">Reference proteome</keyword>
<dbReference type="GO" id="GO:0005737">
    <property type="term" value="C:cytoplasm"/>
    <property type="evidence" value="ECO:0007669"/>
    <property type="project" value="TreeGrafter"/>
</dbReference>
<dbReference type="GO" id="GO:0044550">
    <property type="term" value="P:secondary metabolite biosynthetic process"/>
    <property type="evidence" value="ECO:0007669"/>
    <property type="project" value="TreeGrafter"/>
</dbReference>
<evidence type="ECO:0000313" key="6">
    <source>
        <dbReference type="Proteomes" id="UP000198551"/>
    </source>
</evidence>
<dbReference type="Gene3D" id="3.30.300.30">
    <property type="match status" value="1"/>
</dbReference>
<dbReference type="Pfam" id="PF13193">
    <property type="entry name" value="AMP-binding_C"/>
    <property type="match status" value="1"/>
</dbReference>
<feature type="domain" description="AMP-binding enzyme C-terminal" evidence="4">
    <location>
        <begin position="438"/>
        <end position="513"/>
    </location>
</feature>
<name>A0A1C5AJ71_9ACTN</name>
<dbReference type="GO" id="GO:0043041">
    <property type="term" value="P:amino acid activation for nonribosomal peptide biosynthetic process"/>
    <property type="evidence" value="ECO:0007669"/>
    <property type="project" value="TreeGrafter"/>
</dbReference>
<protein>
    <submittedName>
        <fullName evidence="5">Amino acid adenylation domain-containing protein</fullName>
    </submittedName>
</protein>
<dbReference type="InterPro" id="IPR045851">
    <property type="entry name" value="AMP-bd_C_sf"/>
</dbReference>
<evidence type="ECO:0000259" key="4">
    <source>
        <dbReference type="Pfam" id="PF13193"/>
    </source>
</evidence>
<evidence type="ECO:0000259" key="3">
    <source>
        <dbReference type="Pfam" id="PF00501"/>
    </source>
</evidence>
<dbReference type="SUPFAM" id="SSF56801">
    <property type="entry name" value="Acetyl-CoA synthetase-like"/>
    <property type="match status" value="1"/>
</dbReference>
<gene>
    <name evidence="5" type="ORF">GA0070215_13224</name>
</gene>
<reference evidence="6" key="1">
    <citation type="submission" date="2016-06" db="EMBL/GenBank/DDBJ databases">
        <authorList>
            <person name="Varghese N."/>
        </authorList>
    </citation>
    <scope>NUCLEOTIDE SEQUENCE [LARGE SCALE GENOMIC DNA]</scope>
    <source>
        <strain evidence="6">DSM 45555</strain>
    </source>
</reference>
<sequence>MTQTGTRSLHAPEFLHEFLLWHAAARPDQAAVLERSASGVFRAVSYGELRTHAEEYADTLAGLDLDVGDRVVVDSDTSSAAIALLIACSMLGLTYVPVSPEAPDARVLAVAEAAGAVLHLQPDDGRREPLCPTRGRGRFGPDGLRIEQLPPVTLCRRAALTQTDPAYIVFTSGTTGRPKGVVMSHRAVLAFFRGMLTYSIVGPDDRVATTSPLQFDFSLLDIGLALGSGATVVPVPRAVLRWPRRFLGFLGDSAATQVNGAPSVWRAALRHEPERLGRLGELRGILYSGESFPLAELRRLRELRPGIRIVNCYGSTESIACTFTDVPDPVPDDGPGIPIGVAHPGAELLLIDEHGRPVHGAGSRGELYLRSPALFTGYWDDPEATSAALVPDPVEPRSGQILYRTGDLAYRGEDGLFYFTGRRDSQVKIRGNRVELTEVERRLMDFPGVTAAVALVLGQPVEQTRLCVFVATSLDSDTTVAQVAAFCRLTLPEYMIPAELHLVEELPVTVNGKVDRAALAARYATDVA</sequence>
<dbReference type="Gene3D" id="3.40.50.12780">
    <property type="entry name" value="N-terminal domain of ligase-like"/>
    <property type="match status" value="1"/>
</dbReference>
<evidence type="ECO:0000313" key="5">
    <source>
        <dbReference type="EMBL" id="SCF45064.1"/>
    </source>
</evidence>
<comment type="pathway">
    <text evidence="1">Siderophore biosynthesis.</text>
</comment>
<dbReference type="PROSITE" id="PS00455">
    <property type="entry name" value="AMP_BINDING"/>
    <property type="match status" value="1"/>
</dbReference>
<evidence type="ECO:0000256" key="2">
    <source>
        <dbReference type="ARBA" id="ARBA00022598"/>
    </source>
</evidence>
<dbReference type="Pfam" id="PF00501">
    <property type="entry name" value="AMP-binding"/>
    <property type="match status" value="1"/>
</dbReference>
<organism evidence="5 6">
    <name type="scientific">Micromonospora marina</name>
    <dbReference type="NCBI Taxonomy" id="307120"/>
    <lineage>
        <taxon>Bacteria</taxon>
        <taxon>Bacillati</taxon>
        <taxon>Actinomycetota</taxon>
        <taxon>Actinomycetes</taxon>
        <taxon>Micromonosporales</taxon>
        <taxon>Micromonosporaceae</taxon>
        <taxon>Micromonospora</taxon>
    </lineage>
</organism>
<evidence type="ECO:0000256" key="1">
    <source>
        <dbReference type="ARBA" id="ARBA00004924"/>
    </source>
</evidence>
<dbReference type="PANTHER" id="PTHR45527:SF10">
    <property type="entry name" value="PYOCHELIN SYNTHASE PCHF"/>
    <property type="match status" value="1"/>
</dbReference>
<dbReference type="EMBL" id="FMCV01000032">
    <property type="protein sequence ID" value="SCF45064.1"/>
    <property type="molecule type" value="Genomic_DNA"/>
</dbReference>
<dbReference type="PANTHER" id="PTHR45527">
    <property type="entry name" value="NONRIBOSOMAL PEPTIDE SYNTHETASE"/>
    <property type="match status" value="1"/>
</dbReference>
<dbReference type="GO" id="GO:0031177">
    <property type="term" value="F:phosphopantetheine binding"/>
    <property type="evidence" value="ECO:0007669"/>
    <property type="project" value="TreeGrafter"/>
</dbReference>
<proteinExistence type="predicted"/>
<dbReference type="RefSeq" id="WP_091051104.1">
    <property type="nucleotide sequence ID" value="NZ_FMCV01000032.1"/>
</dbReference>
<keyword evidence="2" id="KW-0436">Ligase</keyword>
<accession>A0A1C5AJ71</accession>
<feature type="domain" description="AMP-dependent synthetase/ligase" evidence="3">
    <location>
        <begin position="21"/>
        <end position="379"/>
    </location>
</feature>
<dbReference type="InterPro" id="IPR000873">
    <property type="entry name" value="AMP-dep_synth/lig_dom"/>
</dbReference>
<dbReference type="AlphaFoldDB" id="A0A1C5AJ71"/>